<keyword evidence="2" id="KW-1185">Reference proteome</keyword>
<gene>
    <name evidence="1" type="ORF">OIU84_016929</name>
</gene>
<comment type="caution">
    <text evidence="1">The sequence shown here is derived from an EMBL/GenBank/DDBJ whole genome shotgun (WGS) entry which is preliminary data.</text>
</comment>
<proteinExistence type="predicted"/>
<dbReference type="EMBL" id="JAPFFJ010000019">
    <property type="protein sequence ID" value="KAJ6401623.1"/>
    <property type="molecule type" value="Genomic_DNA"/>
</dbReference>
<accession>A0AAD6JBM5</accession>
<dbReference type="Proteomes" id="UP001162972">
    <property type="component" value="Chromosome 14"/>
</dbReference>
<name>A0AAD6JBM5_9ROSI</name>
<sequence>MDFLLHLGRFMV</sequence>
<evidence type="ECO:0000313" key="1">
    <source>
        <dbReference type="EMBL" id="KAJ6401623.1"/>
    </source>
</evidence>
<feature type="non-terminal residue" evidence="1">
    <location>
        <position position="12"/>
    </location>
</feature>
<organism evidence="1 2">
    <name type="scientific">Salix udensis</name>
    <dbReference type="NCBI Taxonomy" id="889485"/>
    <lineage>
        <taxon>Eukaryota</taxon>
        <taxon>Viridiplantae</taxon>
        <taxon>Streptophyta</taxon>
        <taxon>Embryophyta</taxon>
        <taxon>Tracheophyta</taxon>
        <taxon>Spermatophyta</taxon>
        <taxon>Magnoliopsida</taxon>
        <taxon>eudicotyledons</taxon>
        <taxon>Gunneridae</taxon>
        <taxon>Pentapetalae</taxon>
        <taxon>rosids</taxon>
        <taxon>fabids</taxon>
        <taxon>Malpighiales</taxon>
        <taxon>Salicaceae</taxon>
        <taxon>Saliceae</taxon>
        <taxon>Salix</taxon>
    </lineage>
</organism>
<evidence type="ECO:0000313" key="2">
    <source>
        <dbReference type="Proteomes" id="UP001162972"/>
    </source>
</evidence>
<reference evidence="1 2" key="1">
    <citation type="journal article" date="2023" name="Int. J. Mol. Sci.">
        <title>De Novo Assembly and Annotation of 11 Diverse Shrub Willow (Salix) Genomes Reveals Novel Gene Organization in Sex-Linked Regions.</title>
        <authorList>
            <person name="Hyden B."/>
            <person name="Feng K."/>
            <person name="Yates T.B."/>
            <person name="Jawdy S."/>
            <person name="Cereghino C."/>
            <person name="Smart L.B."/>
            <person name="Muchero W."/>
        </authorList>
    </citation>
    <scope>NUCLEOTIDE SEQUENCE [LARGE SCALE GENOMIC DNA]</scope>
    <source>
        <tissue evidence="1">Shoot tip</tissue>
    </source>
</reference>
<protein>
    <submittedName>
        <fullName evidence="1">Uncharacterized protein</fullName>
    </submittedName>
</protein>